<organism evidence="2 3">
    <name type="scientific">Methanothermobacter thermautotrophicus</name>
    <name type="common">Methanobacterium thermoformicicum</name>
    <dbReference type="NCBI Taxonomy" id="145262"/>
    <lineage>
        <taxon>Archaea</taxon>
        <taxon>Methanobacteriati</taxon>
        <taxon>Methanobacteriota</taxon>
        <taxon>Methanomada group</taxon>
        <taxon>Methanobacteria</taxon>
        <taxon>Methanobacteriales</taxon>
        <taxon>Methanobacteriaceae</taxon>
        <taxon>Methanothermobacter</taxon>
    </lineage>
</organism>
<dbReference type="Gene3D" id="3.90.550.10">
    <property type="entry name" value="Spore Coat Polysaccharide Biosynthesis Protein SpsA, Chain A"/>
    <property type="match status" value="1"/>
</dbReference>
<dbReference type="Pfam" id="PF12804">
    <property type="entry name" value="NTP_transf_3"/>
    <property type="match status" value="1"/>
</dbReference>
<reference evidence="2" key="1">
    <citation type="submission" date="2018-06" db="EMBL/GenBank/DDBJ databases">
        <title>Draft genome sequence of Methanothermobacter thermautotrophicus Strain WHS, a thermophilic, hydrogenotrophic methanogen isolated from Washburn Hot Springs in Yellowstone National Park, USA.</title>
        <authorList>
            <person name="Mckay L.J."/>
            <person name="Klingelsmith K."/>
            <person name="Inskeep W.P."/>
            <person name="Fields M.W."/>
        </authorList>
    </citation>
    <scope>NUCLEOTIDE SEQUENCE</scope>
    <source>
        <strain evidence="2">WHS</strain>
    </source>
</reference>
<dbReference type="Proteomes" id="UP000646659">
    <property type="component" value="Unassembled WGS sequence"/>
</dbReference>
<accession>A0A842YT21</accession>
<evidence type="ECO:0000313" key="2">
    <source>
        <dbReference type="EMBL" id="MBE2900775.1"/>
    </source>
</evidence>
<proteinExistence type="predicted"/>
<feature type="domain" description="MobA-like NTP transferase" evidence="1">
    <location>
        <begin position="7"/>
        <end position="161"/>
    </location>
</feature>
<evidence type="ECO:0000313" key="3">
    <source>
        <dbReference type="Proteomes" id="UP000646659"/>
    </source>
</evidence>
<dbReference type="OrthoDB" id="28434at2157"/>
<dbReference type="GO" id="GO:0016779">
    <property type="term" value="F:nucleotidyltransferase activity"/>
    <property type="evidence" value="ECO:0007669"/>
    <property type="project" value="UniProtKB-ARBA"/>
</dbReference>
<comment type="caution">
    <text evidence="2">The sequence shown here is derived from an EMBL/GenBank/DDBJ whole genome shotgun (WGS) entry which is preliminary data.</text>
</comment>
<evidence type="ECO:0000259" key="1">
    <source>
        <dbReference type="Pfam" id="PF12804"/>
    </source>
</evidence>
<dbReference type="EMBL" id="QKOF01000007">
    <property type="protein sequence ID" value="MBE2900775.1"/>
    <property type="molecule type" value="Genomic_DNA"/>
</dbReference>
<dbReference type="AlphaFoldDB" id="A0A842YT21"/>
<dbReference type="InterPro" id="IPR025877">
    <property type="entry name" value="MobA-like_NTP_Trfase"/>
</dbReference>
<keyword evidence="2" id="KW-0808">Transferase</keyword>
<dbReference type="PANTHER" id="PTHR43777">
    <property type="entry name" value="MOLYBDENUM COFACTOR CYTIDYLYLTRANSFERASE"/>
    <property type="match status" value="1"/>
</dbReference>
<name>A0A842YT21_METTF</name>
<dbReference type="SUPFAM" id="SSF53448">
    <property type="entry name" value="Nucleotide-diphospho-sugar transferases"/>
    <property type="match status" value="1"/>
</dbReference>
<dbReference type="PANTHER" id="PTHR43777:SF1">
    <property type="entry name" value="MOLYBDENUM COFACTOR CYTIDYLYLTRANSFERASE"/>
    <property type="match status" value="1"/>
</dbReference>
<sequence length="221" mass="23667">MVNVISAVVAAAGRASRMMRDMAELGLEPVHKLLLPLNGVTVIEATVRAVLSAGVDECIVVTGHRAGEVEEALSSLDVRVVRNDPVDVPLSSSLLRGVKAAAGDIILCAAGDQPAVSPATLRRIAEHADPCTVSILARGESGWLESARGIGMPLAAGADLLREYLPRGDGNINPLLWMMLEDGVRLYGVEASDPIELVNINHYSDYLRIRDHFRDVDKDTE</sequence>
<dbReference type="InterPro" id="IPR029044">
    <property type="entry name" value="Nucleotide-diphossugar_trans"/>
</dbReference>
<gene>
    <name evidence="2" type="ORF">DNK57_08245</name>
</gene>
<protein>
    <submittedName>
        <fullName evidence="2">Glycosyl transferase</fullName>
    </submittedName>
</protein>